<feature type="binding site" evidence="2">
    <location>
        <position position="110"/>
    </location>
    <ligand>
        <name>substrate</name>
    </ligand>
</feature>
<dbReference type="PRINTS" id="PR00069">
    <property type="entry name" value="ALDKETRDTASE"/>
</dbReference>
<dbReference type="PANTHER" id="PTHR43638:SF3">
    <property type="entry name" value="ALDEHYDE REDUCTASE"/>
    <property type="match status" value="1"/>
</dbReference>
<dbReference type="OrthoDB" id="9804790at2"/>
<reference evidence="5 6" key="1">
    <citation type="submission" date="2018-07" db="EMBL/GenBank/DDBJ databases">
        <title>Marsedoiliclastica nanhaica gen. nov. sp. nov., a novel marine hydrocarbonoclastic bacterium isolated from an in-situ enriched hydrocarbon-degrading consortium in deep-sea sediment.</title>
        <authorList>
            <person name="Dong C."/>
            <person name="Ma T."/>
            <person name="Liu R."/>
            <person name="Shao Z."/>
        </authorList>
    </citation>
    <scope>NUCLEOTIDE SEQUENCE [LARGE SCALE GENOMIC DNA]</scope>
    <source>
        <strain evidence="6">soil36-7</strain>
    </source>
</reference>
<sequence>MRSIELAGTRVPVIGQGTWHMGEDTGRRRAEVAALREGVERGMWLIDTAEMYGEGAAEKVVGEAISGLRDSVFLVSKVYPHNASRRGVVDACERSLKRMNTDVIDLYLLHWRGQYPLAETVEGFERLREQGKIRRWGVSNFDVDDLEELANPACATNQVLYNAQTRGIEFDLLPWQQQHDLPLMAYSPIGQGGELLGHRVLQDIAQRHGATSAQVALAWLLREPGVIVIPKAVGSNHVRQNAEAAAVELTQEDLDLINSAFPPPGRKEPLAMI</sequence>
<name>A0A4P7XEW5_9ALTE</name>
<feature type="domain" description="NADP-dependent oxidoreductase" evidence="4">
    <location>
        <begin position="14"/>
        <end position="259"/>
    </location>
</feature>
<dbReference type="GO" id="GO:0016491">
    <property type="term" value="F:oxidoreductase activity"/>
    <property type="evidence" value="ECO:0007669"/>
    <property type="project" value="InterPro"/>
</dbReference>
<dbReference type="Pfam" id="PF00248">
    <property type="entry name" value="Aldo_ket_red"/>
    <property type="match status" value="1"/>
</dbReference>
<protein>
    <submittedName>
        <fullName evidence="5">Aldo/keto reductase</fullName>
    </submittedName>
</protein>
<dbReference type="AlphaFoldDB" id="A0A4P7XEW5"/>
<dbReference type="SUPFAM" id="SSF51430">
    <property type="entry name" value="NAD(P)-linked oxidoreductase"/>
    <property type="match status" value="1"/>
</dbReference>
<dbReference type="KEGG" id="hmi:soil367_05705"/>
<dbReference type="RefSeq" id="WP_136547763.1">
    <property type="nucleotide sequence ID" value="NZ_CP031093.1"/>
</dbReference>
<evidence type="ECO:0000313" key="6">
    <source>
        <dbReference type="Proteomes" id="UP000298049"/>
    </source>
</evidence>
<dbReference type="InterPro" id="IPR023210">
    <property type="entry name" value="NADP_OxRdtase_dom"/>
</dbReference>
<dbReference type="PANTHER" id="PTHR43638">
    <property type="entry name" value="OXIDOREDUCTASE, ALDO/KETO REDUCTASE FAMILY PROTEIN"/>
    <property type="match status" value="1"/>
</dbReference>
<feature type="active site" description="Proton donor" evidence="1">
    <location>
        <position position="52"/>
    </location>
</feature>
<evidence type="ECO:0000256" key="2">
    <source>
        <dbReference type="PIRSR" id="PIRSR000097-2"/>
    </source>
</evidence>
<evidence type="ECO:0000313" key="5">
    <source>
        <dbReference type="EMBL" id="QCF25461.1"/>
    </source>
</evidence>
<dbReference type="EMBL" id="CP031093">
    <property type="protein sequence ID" value="QCF25461.1"/>
    <property type="molecule type" value="Genomic_DNA"/>
</dbReference>
<keyword evidence="6" id="KW-1185">Reference proteome</keyword>
<dbReference type="Gene3D" id="3.20.20.100">
    <property type="entry name" value="NADP-dependent oxidoreductase domain"/>
    <property type="match status" value="1"/>
</dbReference>
<dbReference type="Proteomes" id="UP000298049">
    <property type="component" value="Chromosome"/>
</dbReference>
<evidence type="ECO:0000256" key="1">
    <source>
        <dbReference type="PIRSR" id="PIRSR000097-1"/>
    </source>
</evidence>
<dbReference type="CDD" id="cd19138">
    <property type="entry name" value="AKR_YeaE"/>
    <property type="match status" value="1"/>
</dbReference>
<organism evidence="5 6">
    <name type="scientific">Hydrocarboniclastica marina</name>
    <dbReference type="NCBI Taxonomy" id="2259620"/>
    <lineage>
        <taxon>Bacteria</taxon>
        <taxon>Pseudomonadati</taxon>
        <taxon>Pseudomonadota</taxon>
        <taxon>Gammaproteobacteria</taxon>
        <taxon>Alteromonadales</taxon>
        <taxon>Alteromonadaceae</taxon>
        <taxon>Hydrocarboniclastica</taxon>
    </lineage>
</organism>
<gene>
    <name evidence="5" type="ORF">soil367_05705</name>
</gene>
<feature type="site" description="Lowers pKa of active site Tyr" evidence="3">
    <location>
        <position position="77"/>
    </location>
</feature>
<dbReference type="InterPro" id="IPR036812">
    <property type="entry name" value="NAD(P)_OxRdtase_dom_sf"/>
</dbReference>
<evidence type="ECO:0000256" key="3">
    <source>
        <dbReference type="PIRSR" id="PIRSR000097-3"/>
    </source>
</evidence>
<accession>A0A4P7XEW5</accession>
<proteinExistence type="predicted"/>
<dbReference type="InterPro" id="IPR020471">
    <property type="entry name" value="AKR"/>
</dbReference>
<dbReference type="PIRSF" id="PIRSF000097">
    <property type="entry name" value="AKR"/>
    <property type="match status" value="1"/>
</dbReference>
<evidence type="ECO:0000259" key="4">
    <source>
        <dbReference type="Pfam" id="PF00248"/>
    </source>
</evidence>